<dbReference type="Proteomes" id="UP000323522">
    <property type="component" value="Chromosome"/>
</dbReference>
<proteinExistence type="predicted"/>
<accession>A0A5C1PVL9</accession>
<sequence>MCKALASRAWTVAALDSRMAHSSSPAGRLRTQRSVFIGFSWAIDAKGPCSMAGRKCMVPFISANKNIVFSPSDAVRDEPLRPRRALLACLPAPLLVPVVPVLAGLQPAAARAAASPPGPVAIGQRVDWPGVTLLDGRRLVAADLRDRAVVLVLFSIDCPYCHRHNRRIDRLAREVRARSLPLTVLAAAYDRDATAVAAHVAREELALPVTLEAQALRQWLNARRVMPMTCVIDRESVLRELIPGEMADADVQGLLRWARG</sequence>
<dbReference type="Gene3D" id="3.40.30.10">
    <property type="entry name" value="Glutaredoxin"/>
    <property type="match status" value="1"/>
</dbReference>
<dbReference type="GO" id="GO:0016491">
    <property type="term" value="F:oxidoreductase activity"/>
    <property type="evidence" value="ECO:0007669"/>
    <property type="project" value="InterPro"/>
</dbReference>
<gene>
    <name evidence="2" type="ORF">EWH46_01870</name>
</gene>
<dbReference type="Pfam" id="PF08534">
    <property type="entry name" value="Redoxin"/>
    <property type="match status" value="1"/>
</dbReference>
<dbReference type="SUPFAM" id="SSF52833">
    <property type="entry name" value="Thioredoxin-like"/>
    <property type="match status" value="1"/>
</dbReference>
<name>A0A5C1PVL9_9BURK</name>
<organism evidence="2 3">
    <name type="scientific">Sphaerotilus sulfidivorans</name>
    <dbReference type="NCBI Taxonomy" id="639200"/>
    <lineage>
        <taxon>Bacteria</taxon>
        <taxon>Pseudomonadati</taxon>
        <taxon>Pseudomonadota</taxon>
        <taxon>Betaproteobacteria</taxon>
        <taxon>Burkholderiales</taxon>
        <taxon>Sphaerotilaceae</taxon>
        <taxon>Sphaerotilus</taxon>
    </lineage>
</organism>
<dbReference type="CDD" id="cd02966">
    <property type="entry name" value="TlpA_like_family"/>
    <property type="match status" value="1"/>
</dbReference>
<evidence type="ECO:0000313" key="3">
    <source>
        <dbReference type="Proteomes" id="UP000323522"/>
    </source>
</evidence>
<reference evidence="2 3" key="1">
    <citation type="submission" date="2019-02" db="EMBL/GenBank/DDBJ databases">
        <title>Complete Genome Sequence and Methylome Analysis of Sphaerotilus natans subsp. sulfidivorans D-507.</title>
        <authorList>
            <person name="Fomenkov A."/>
            <person name="Gridneva E."/>
            <person name="Smolyakov D."/>
            <person name="Dubinina G."/>
            <person name="Vincze T."/>
            <person name="Grabovich M."/>
            <person name="Roberts R.J."/>
        </authorList>
    </citation>
    <scope>NUCLEOTIDE SEQUENCE [LARGE SCALE GENOMIC DNA]</scope>
    <source>
        <strain evidence="2 3">D-507</strain>
    </source>
</reference>
<dbReference type="EMBL" id="CP035708">
    <property type="protein sequence ID" value="QEM99644.1"/>
    <property type="molecule type" value="Genomic_DNA"/>
</dbReference>
<protein>
    <submittedName>
        <fullName evidence="2">TlpA family protein disulfide reductase</fullName>
    </submittedName>
</protein>
<feature type="domain" description="Redoxin" evidence="1">
    <location>
        <begin position="134"/>
        <end position="247"/>
    </location>
</feature>
<dbReference type="KEGG" id="snn:EWH46_01870"/>
<dbReference type="InterPro" id="IPR013740">
    <property type="entry name" value="Redoxin"/>
</dbReference>
<dbReference type="AlphaFoldDB" id="A0A5C1PVL9"/>
<evidence type="ECO:0000259" key="1">
    <source>
        <dbReference type="Pfam" id="PF08534"/>
    </source>
</evidence>
<dbReference type="InterPro" id="IPR036249">
    <property type="entry name" value="Thioredoxin-like_sf"/>
</dbReference>
<dbReference type="OrthoDB" id="9811352at2"/>
<evidence type="ECO:0000313" key="2">
    <source>
        <dbReference type="EMBL" id="QEM99644.1"/>
    </source>
</evidence>